<name>A0AAE5AFW7_MYCFO</name>
<dbReference type="Proteomes" id="UP001186041">
    <property type="component" value="Unassembled WGS sequence"/>
</dbReference>
<organism evidence="1 2">
    <name type="scientific">Mycolicibacterium fortuitum</name>
    <name type="common">Mycobacterium fortuitum</name>
    <dbReference type="NCBI Taxonomy" id="1766"/>
    <lineage>
        <taxon>Bacteria</taxon>
        <taxon>Bacillati</taxon>
        <taxon>Actinomycetota</taxon>
        <taxon>Actinomycetes</taxon>
        <taxon>Mycobacteriales</taxon>
        <taxon>Mycobacteriaceae</taxon>
        <taxon>Mycolicibacterium</taxon>
    </lineage>
</organism>
<accession>A0AAE5AFW7</accession>
<evidence type="ECO:0000313" key="1">
    <source>
        <dbReference type="EMBL" id="MDV7294342.1"/>
    </source>
</evidence>
<proteinExistence type="predicted"/>
<evidence type="ECO:0000313" key="2">
    <source>
        <dbReference type="Proteomes" id="UP001186041"/>
    </source>
</evidence>
<dbReference type="EMBL" id="JAWLVV010000039">
    <property type="protein sequence ID" value="MDV7294342.1"/>
    <property type="molecule type" value="Genomic_DNA"/>
</dbReference>
<sequence length="902" mass="94664">MTTPSGSGGFNVVDRFAVAGNDGSVPDLANRTQEVITGILKERIRTSPGWNGSTADVWANLRRGIPLDHALLEVIVNRLTGGLVTFPTKQDAIMALRKVPFLDDLVEFLTGVEDGDENDLGTFFLNLRTFFQSIDLTDPDFDPAVVHKAFVEIVVQPFIKTISKITAAMLGPLSIGFLTDEVQTMLYEGGFDDPITIVEGDGVEHDATDGVPGTTPLGCMKISCDGTDKSRATEVMKVGPGWVLEVGSRIKHQGLVAGADAIRINVLPYSDEETPVSGGAVMVATAGTVSGDSGGTDGWGTEPIKGTWTVPLTGVTHVAVEPHVTDTATAGTVKYDEVYTQATQKIPQAFTKDLPEDLQTLVDEALALWEGLGERLHVDEWDDWLADAWTNAQAEANQIRDILAGLVVTPINSAVQAIKDWWTGIVGKTQNLTSGGTIPPASVGGVGGAPNIGKALEDTWNKFWDGVNGLTGSTGKTAADVQEAASTVTTTATSAVNAAQTAAALATYAGGRALWESANPTIDATMLEASLGTGSTPTYFTASQTASAMGFVRTRVAQDKTIVQWIGRGNSLTTAKLHVYRLNTTTGDLTWVQTKNIVPATLPTAVAFARVIVQLDAAVHMEPGDVLALEVCVTGGTHDIAGLTIGWLTPDDSALPKGPGASRNSGTESAAPTTIASANVPYGTKIPFIGAGIPQAELPPPSLAYYFTDTFNSLSAWTILSGAWQANSGSAVNPTGNPGFLLYNNSVLTDRARASFVMPGVKGGSFGTGFSSGSVIRFFMLADSTGANGIAFEVKSNGAGAAFSVRLVSFIAGVRTVRATTTATIPDGSTSQAPSISYDPDTKTYRASHSIGSLMEWTDSGNLMPHGPDYRRLLLFSDFGTVSNPGPEYSGVCASITYYDVT</sequence>
<evidence type="ECO:0008006" key="3">
    <source>
        <dbReference type="Google" id="ProtNLM"/>
    </source>
</evidence>
<reference evidence="1" key="1">
    <citation type="submission" date="2023-10" db="EMBL/GenBank/DDBJ databases">
        <title>Mycolicibacterium fortuitum clinical isolates causing pulmonary infections in humans.</title>
        <authorList>
            <person name="Mejia-Ponce P.M."/>
            <person name="Zenteno-Cuevas R."/>
            <person name="Licona-Cassani C."/>
        </authorList>
    </citation>
    <scope>NUCLEOTIDE SEQUENCE</scope>
    <source>
        <strain evidence="1">M8</strain>
    </source>
</reference>
<comment type="caution">
    <text evidence="1">The sequence shown here is derived from an EMBL/GenBank/DDBJ whole genome shotgun (WGS) entry which is preliminary data.</text>
</comment>
<protein>
    <recommendedName>
        <fullName evidence="3">Minor tail protein</fullName>
    </recommendedName>
</protein>
<gene>
    <name evidence="1" type="ORF">R4485_29730</name>
</gene>
<dbReference type="AlphaFoldDB" id="A0AAE5AFW7"/>
<dbReference type="RefSeq" id="WP_317722569.1">
    <property type="nucleotide sequence ID" value="NZ_JAWLVK010000038.1"/>
</dbReference>